<comment type="caution">
    <text evidence="3">The sequence shown here is derived from an EMBL/GenBank/DDBJ whole genome shotgun (WGS) entry which is preliminary data.</text>
</comment>
<evidence type="ECO:0000256" key="1">
    <source>
        <dbReference type="SAM" id="SignalP"/>
    </source>
</evidence>
<name>A0ABV4TSF3_9GAMM</name>
<gene>
    <name evidence="3" type="ORF">ACERLL_01065</name>
</gene>
<evidence type="ECO:0000313" key="4">
    <source>
        <dbReference type="Proteomes" id="UP001575181"/>
    </source>
</evidence>
<keyword evidence="4" id="KW-1185">Reference proteome</keyword>
<reference evidence="3 4" key="1">
    <citation type="submission" date="2024-08" db="EMBL/GenBank/DDBJ databases">
        <title>Whole-genome sequencing of halo(alkali)philic microorganisms from hypersaline lakes.</title>
        <authorList>
            <person name="Sorokin D.Y."/>
            <person name="Merkel A.Y."/>
            <person name="Messina E."/>
            <person name="Yakimov M."/>
        </authorList>
    </citation>
    <scope>NUCLEOTIDE SEQUENCE [LARGE SCALE GENOMIC DNA]</scope>
    <source>
        <strain evidence="3 4">Cl-TMA</strain>
    </source>
</reference>
<evidence type="ECO:0000259" key="2">
    <source>
        <dbReference type="Pfam" id="PF14467"/>
    </source>
</evidence>
<dbReference type="Pfam" id="PF14467">
    <property type="entry name" value="DUF4426"/>
    <property type="match status" value="1"/>
</dbReference>
<evidence type="ECO:0000313" key="3">
    <source>
        <dbReference type="EMBL" id="MFA9459413.1"/>
    </source>
</evidence>
<feature type="chain" id="PRO_5045925699" evidence="1">
    <location>
        <begin position="24"/>
        <end position="145"/>
    </location>
</feature>
<organism evidence="3 4">
    <name type="scientific">Thiohalorhabdus methylotrophus</name>
    <dbReference type="NCBI Taxonomy" id="3242694"/>
    <lineage>
        <taxon>Bacteria</taxon>
        <taxon>Pseudomonadati</taxon>
        <taxon>Pseudomonadota</taxon>
        <taxon>Gammaproteobacteria</taxon>
        <taxon>Thiohalorhabdales</taxon>
        <taxon>Thiohalorhabdaceae</taxon>
        <taxon>Thiohalorhabdus</taxon>
    </lineage>
</organism>
<feature type="signal peptide" evidence="1">
    <location>
        <begin position="1"/>
        <end position="23"/>
    </location>
</feature>
<sequence>MRHVRLFLTLCLFLAALPGSAHAQKLFGDYIIHHGTMLTSNLTPEVARQYDIVRSDHRGLVTVAVRQTADKGNKAVRAKVWAVAVNLSAQRRTLEMREIDEGEAIYYISAFRIDPPETVRLEIHVQPEGTDKEHVFEISRLFPAE</sequence>
<dbReference type="InterPro" id="IPR025218">
    <property type="entry name" value="DUF4426"/>
</dbReference>
<protein>
    <submittedName>
        <fullName evidence="3">DUF4426 domain-containing protein</fullName>
    </submittedName>
</protein>
<feature type="domain" description="DUF4426" evidence="2">
    <location>
        <begin position="25"/>
        <end position="140"/>
    </location>
</feature>
<accession>A0ABV4TSF3</accession>
<keyword evidence="1" id="KW-0732">Signal</keyword>
<dbReference type="Gene3D" id="2.60.40.3340">
    <property type="entry name" value="Domain of unknown function DUF4426"/>
    <property type="match status" value="1"/>
</dbReference>
<dbReference type="RefSeq" id="WP_373654198.1">
    <property type="nucleotide sequence ID" value="NZ_JBGUAW010000001.1"/>
</dbReference>
<dbReference type="Proteomes" id="UP001575181">
    <property type="component" value="Unassembled WGS sequence"/>
</dbReference>
<proteinExistence type="predicted"/>
<dbReference type="EMBL" id="JBGUAW010000001">
    <property type="protein sequence ID" value="MFA9459413.1"/>
    <property type="molecule type" value="Genomic_DNA"/>
</dbReference>